<proteinExistence type="predicted"/>
<reference evidence="2" key="1">
    <citation type="submission" date="2017-09" db="EMBL/GenBank/DDBJ databases">
        <title>Depth-based differentiation of microbial function through sediment-hosted aquifers and enrichment of novel symbionts in the deep terrestrial subsurface.</title>
        <authorList>
            <person name="Probst A.J."/>
            <person name="Ladd B."/>
            <person name="Jarett J.K."/>
            <person name="Geller-Mcgrath D.E."/>
            <person name="Sieber C.M.K."/>
            <person name="Emerson J.B."/>
            <person name="Anantharaman K."/>
            <person name="Thomas B.C."/>
            <person name="Malmstrom R."/>
            <person name="Stieglmeier M."/>
            <person name="Klingl A."/>
            <person name="Woyke T."/>
            <person name="Ryan C.M."/>
            <person name="Banfield J.F."/>
        </authorList>
    </citation>
    <scope>NUCLEOTIDE SEQUENCE [LARGE SCALE GENOMIC DNA]</scope>
</reference>
<protein>
    <submittedName>
        <fullName evidence="1">Transcriptional regulator</fullName>
    </submittedName>
</protein>
<sequence>MNTRYYDSLIEALLSLEAKSDIKSFLDGILTPKEREEIPVRLQIVKMLKKGVPQHEIASKLGVGVATVTRGSKEIAKGNFSHISPSGWR</sequence>
<gene>
    <name evidence="1" type="ORF">COS52_00510</name>
</gene>
<dbReference type="GO" id="GO:0043565">
    <property type="term" value="F:sequence-specific DNA binding"/>
    <property type="evidence" value="ECO:0007669"/>
    <property type="project" value="InterPro"/>
</dbReference>
<dbReference type="PANTHER" id="PTHR40080:SF1">
    <property type="entry name" value="TRPR-LIKE PROTEIN YERC_YECD"/>
    <property type="match status" value="1"/>
</dbReference>
<organism evidence="1 2">
    <name type="scientific">Candidatus Roizmanbacteria bacterium CG03_land_8_20_14_0_80_39_12</name>
    <dbReference type="NCBI Taxonomy" id="1974847"/>
    <lineage>
        <taxon>Bacteria</taxon>
        <taxon>Candidatus Roizmaniibacteriota</taxon>
    </lineage>
</organism>
<dbReference type="GO" id="GO:0003700">
    <property type="term" value="F:DNA-binding transcription factor activity"/>
    <property type="evidence" value="ECO:0007669"/>
    <property type="project" value="InterPro"/>
</dbReference>
<dbReference type="InterPro" id="IPR000831">
    <property type="entry name" value="Trp_repress"/>
</dbReference>
<name>A0A2M7BTQ9_9BACT</name>
<evidence type="ECO:0000313" key="2">
    <source>
        <dbReference type="Proteomes" id="UP000230119"/>
    </source>
</evidence>
<dbReference type="InterPro" id="IPR038116">
    <property type="entry name" value="TrpR-like_sf"/>
</dbReference>
<dbReference type="AlphaFoldDB" id="A0A2M7BTQ9"/>
<dbReference type="InterPro" id="IPR013368">
    <property type="entry name" value="YecD_YerC"/>
</dbReference>
<dbReference type="Pfam" id="PF01371">
    <property type="entry name" value="Trp_repressor"/>
    <property type="match status" value="1"/>
</dbReference>
<dbReference type="NCBIfam" id="TIGR02531">
    <property type="entry name" value="yecD_yerC"/>
    <property type="match status" value="1"/>
</dbReference>
<dbReference type="Gene3D" id="1.10.1270.10">
    <property type="entry name" value="TrpR-like"/>
    <property type="match status" value="1"/>
</dbReference>
<evidence type="ECO:0000313" key="1">
    <source>
        <dbReference type="EMBL" id="PIV08864.1"/>
    </source>
</evidence>
<accession>A0A2M7BTQ9</accession>
<dbReference type="Proteomes" id="UP000230119">
    <property type="component" value="Unassembled WGS sequence"/>
</dbReference>
<dbReference type="InterPro" id="IPR010921">
    <property type="entry name" value="Trp_repressor/repl_initiator"/>
</dbReference>
<comment type="caution">
    <text evidence="1">The sequence shown here is derived from an EMBL/GenBank/DDBJ whole genome shotgun (WGS) entry which is preliminary data.</text>
</comment>
<dbReference type="EMBL" id="PEVA01000020">
    <property type="protein sequence ID" value="PIV08864.1"/>
    <property type="molecule type" value="Genomic_DNA"/>
</dbReference>
<dbReference type="PANTHER" id="PTHR40080">
    <property type="entry name" value="LMO1763 PROTEIN"/>
    <property type="match status" value="1"/>
</dbReference>
<dbReference type="SUPFAM" id="SSF48295">
    <property type="entry name" value="TrpR-like"/>
    <property type="match status" value="1"/>
</dbReference>